<evidence type="ECO:0000313" key="2">
    <source>
        <dbReference type="EMBL" id="CBL28063.1"/>
    </source>
</evidence>
<gene>
    <name evidence="2" type="ORF">SY1_07220</name>
</gene>
<keyword evidence="1" id="KW-1133">Transmembrane helix</keyword>
<evidence type="ECO:0000313" key="3">
    <source>
        <dbReference type="Proteomes" id="UP000008957"/>
    </source>
</evidence>
<evidence type="ECO:0000256" key="1">
    <source>
        <dbReference type="SAM" id="Phobius"/>
    </source>
</evidence>
<name>A0AB94IWD6_9BACT</name>
<dbReference type="Proteomes" id="UP000008957">
    <property type="component" value="Chromosome"/>
</dbReference>
<keyword evidence="1" id="KW-0812">Transmembrane</keyword>
<dbReference type="AlphaFoldDB" id="A0AB94IWD6"/>
<keyword evidence="3" id="KW-1185">Reference proteome</keyword>
<dbReference type="EMBL" id="FP929056">
    <property type="protein sequence ID" value="CBL28063.1"/>
    <property type="molecule type" value="Genomic_DNA"/>
</dbReference>
<accession>A0AB94IWD6</accession>
<dbReference type="KEGG" id="sbr:SY1_07220"/>
<protein>
    <submittedName>
        <fullName evidence="2">Uncharacterized protein</fullName>
    </submittedName>
</protein>
<proteinExistence type="predicted"/>
<feature type="transmembrane region" description="Helical" evidence="1">
    <location>
        <begin position="27"/>
        <end position="48"/>
    </location>
</feature>
<keyword evidence="1" id="KW-0472">Membrane</keyword>
<reference evidence="3" key="1">
    <citation type="submission" date="2010-03" db="EMBL/GenBank/DDBJ databases">
        <title>The genome sequence of Synergistetes sp. SGP1.</title>
        <authorList>
            <consortium name="metaHIT consortium -- http://www.metahit.eu/"/>
            <person name="Pajon A."/>
            <person name="Turner K."/>
            <person name="Parkhill J."/>
            <person name="Wade W."/>
            <person name="Vartoukian S."/>
        </authorList>
    </citation>
    <scope>NUCLEOTIDE SEQUENCE [LARGE SCALE GENOMIC DNA]</scope>
    <source>
        <strain evidence="3">SGP1</strain>
    </source>
</reference>
<reference evidence="2 3" key="2">
    <citation type="submission" date="2010-03" db="EMBL/GenBank/DDBJ databases">
        <authorList>
            <person name="Pajon A."/>
        </authorList>
    </citation>
    <scope>NUCLEOTIDE SEQUENCE [LARGE SCALE GENOMIC DNA]</scope>
    <source>
        <strain evidence="2 3">SGP1</strain>
    </source>
</reference>
<sequence length="206" mass="22812">MQSTWREAIAYAWGNFTGVMSEGSARALRLLLFLIFIGGTAWAVYSYLELQQLREEKTFTASSTTTSVNEDRIRLEAMVTEVRDASARRSGSAMTAQTMKDMGKYLFDDPSRRMAAVVPEIPLPGGGVVAPQVEEVVEPPPEITLRAIMVIDKTKTALIDIAGVGTGLLVKQGDTFLNREGRIVRITNDKVVVRWKKKTWNVTPGF</sequence>
<dbReference type="RefSeq" id="WP_015556210.1">
    <property type="nucleotide sequence ID" value="NC_021038.1"/>
</dbReference>
<organism evidence="2 3">
    <name type="scientific">Fretibacterium fastidiosum</name>
    <dbReference type="NCBI Taxonomy" id="651822"/>
    <lineage>
        <taxon>Bacteria</taxon>
        <taxon>Thermotogati</taxon>
        <taxon>Synergistota</taxon>
        <taxon>Synergistia</taxon>
        <taxon>Synergistales</taxon>
        <taxon>Aminobacteriaceae</taxon>
        <taxon>Fretibacterium</taxon>
    </lineage>
</organism>